<name>A0A5M6I8G1_9PROT</name>
<dbReference type="GO" id="GO:0006508">
    <property type="term" value="P:proteolysis"/>
    <property type="evidence" value="ECO:0007669"/>
    <property type="project" value="UniProtKB-KW"/>
</dbReference>
<keyword evidence="1 7" id="KW-0645">Protease</keyword>
<comment type="caution">
    <text evidence="7">The sequence shown here is derived from an EMBL/GenBank/DDBJ whole genome shotgun (WGS) entry which is preliminary data.</text>
</comment>
<evidence type="ECO:0000313" key="8">
    <source>
        <dbReference type="Proteomes" id="UP000324065"/>
    </source>
</evidence>
<dbReference type="GO" id="GO:0031012">
    <property type="term" value="C:extracellular matrix"/>
    <property type="evidence" value="ECO:0007669"/>
    <property type="project" value="InterPro"/>
</dbReference>
<keyword evidence="8" id="KW-1185">Reference proteome</keyword>
<proteinExistence type="predicted"/>
<reference evidence="7 8" key="1">
    <citation type="submission" date="2019-09" db="EMBL/GenBank/DDBJ databases">
        <title>Genome sequence of Roseospira marina, one of the more divergent members of the non-sulfur purple photosynthetic bacterial family, the Rhodospirillaceae.</title>
        <authorList>
            <person name="Meyer T."/>
            <person name="Kyndt J."/>
        </authorList>
    </citation>
    <scope>NUCLEOTIDE SEQUENCE [LARGE SCALE GENOMIC DNA]</scope>
    <source>
        <strain evidence="7 8">DSM 15113</strain>
    </source>
</reference>
<keyword evidence="2" id="KW-0479">Metal-binding</keyword>
<dbReference type="PANTHER" id="PTHR10201:SF323">
    <property type="entry name" value="MATRIX METALLOPROTEINASE-21"/>
    <property type="match status" value="1"/>
</dbReference>
<dbReference type="GO" id="GO:0004222">
    <property type="term" value="F:metalloendopeptidase activity"/>
    <property type="evidence" value="ECO:0007669"/>
    <property type="project" value="InterPro"/>
</dbReference>
<dbReference type="InterPro" id="IPR001818">
    <property type="entry name" value="Pept_M10_metallopeptidase"/>
</dbReference>
<evidence type="ECO:0000313" key="7">
    <source>
        <dbReference type="EMBL" id="KAA5603998.1"/>
    </source>
</evidence>
<dbReference type="Proteomes" id="UP000324065">
    <property type="component" value="Unassembled WGS sequence"/>
</dbReference>
<feature type="domain" description="Peptidase metallopeptidase" evidence="6">
    <location>
        <begin position="428"/>
        <end position="611"/>
    </location>
</feature>
<gene>
    <name evidence="7" type="ORF">F1188_18030</name>
</gene>
<dbReference type="Gene3D" id="3.40.390.10">
    <property type="entry name" value="Collagenase (Catalytic Domain)"/>
    <property type="match status" value="1"/>
</dbReference>
<evidence type="ECO:0000259" key="6">
    <source>
        <dbReference type="SMART" id="SM00235"/>
    </source>
</evidence>
<organism evidence="7 8">
    <name type="scientific">Roseospira marina</name>
    <dbReference type="NCBI Taxonomy" id="140057"/>
    <lineage>
        <taxon>Bacteria</taxon>
        <taxon>Pseudomonadati</taxon>
        <taxon>Pseudomonadota</taxon>
        <taxon>Alphaproteobacteria</taxon>
        <taxon>Rhodospirillales</taxon>
        <taxon>Rhodospirillaceae</taxon>
        <taxon>Roseospira</taxon>
    </lineage>
</organism>
<keyword evidence="3" id="KW-0378">Hydrolase</keyword>
<evidence type="ECO:0000256" key="1">
    <source>
        <dbReference type="ARBA" id="ARBA00022670"/>
    </source>
</evidence>
<keyword evidence="4" id="KW-0862">Zinc</keyword>
<dbReference type="OrthoDB" id="223957at2"/>
<accession>A0A5M6I8G1</accession>
<dbReference type="AlphaFoldDB" id="A0A5M6I8G1"/>
<dbReference type="GO" id="GO:0030574">
    <property type="term" value="P:collagen catabolic process"/>
    <property type="evidence" value="ECO:0007669"/>
    <property type="project" value="TreeGrafter"/>
</dbReference>
<dbReference type="InterPro" id="IPR006026">
    <property type="entry name" value="Peptidase_Metallo"/>
</dbReference>
<dbReference type="InterPro" id="IPR024079">
    <property type="entry name" value="MetalloPept_cat_dom_sf"/>
</dbReference>
<evidence type="ECO:0000256" key="5">
    <source>
        <dbReference type="ARBA" id="ARBA00023049"/>
    </source>
</evidence>
<dbReference type="SUPFAM" id="SSF55486">
    <property type="entry name" value="Metalloproteases ('zincins'), catalytic domain"/>
    <property type="match status" value="1"/>
</dbReference>
<evidence type="ECO:0000256" key="3">
    <source>
        <dbReference type="ARBA" id="ARBA00022801"/>
    </source>
</evidence>
<evidence type="ECO:0000256" key="2">
    <source>
        <dbReference type="ARBA" id="ARBA00022723"/>
    </source>
</evidence>
<dbReference type="SMART" id="SM00235">
    <property type="entry name" value="ZnMc"/>
    <property type="match status" value="1"/>
</dbReference>
<dbReference type="InterPro" id="IPR021190">
    <property type="entry name" value="Pept_M10A"/>
</dbReference>
<dbReference type="EMBL" id="VWPJ01000025">
    <property type="protein sequence ID" value="KAA5603998.1"/>
    <property type="molecule type" value="Genomic_DNA"/>
</dbReference>
<dbReference type="GO" id="GO:0030198">
    <property type="term" value="P:extracellular matrix organization"/>
    <property type="evidence" value="ECO:0007669"/>
    <property type="project" value="TreeGrafter"/>
</dbReference>
<dbReference type="Pfam" id="PF00413">
    <property type="entry name" value="Peptidase_M10"/>
    <property type="match status" value="1"/>
</dbReference>
<sequence>MKRTGPFHGPRVLLIVLRQVLDLRIGESRLEFHVLAAADGGEVAPIERNPARANAEKPADLDDHPVASDRRNLADGITLGIDDLPSDHGLGRHVRLLRRHTRLRGGVGHLIGSLACLRGVLSAGLRFRQVLDLLLGQRRLKRHALAAADGGQVAPVERDSMRAHAEEPADIDDHAVTGDRRNLADRIALRIDDLPSDRRLGRHGRPCGCVRGRFGCLRVRGRWFHGVTSRGAGVADAGCRIRRHRGTSDQRKHRDGQDRSEYSDLFHAAALHSVEEKRRPRAVRMRRFHPSVPGQSRFHGFLCRLEKAGSGLFQMNTKFLAVWAASESTHVRRLILSFQRFFHSRGAGSTYSRRMQSWARALNSGEWGMRQPVEMVDRRPGWRRARVAIVAATLALVAVTAQAGQEPTRGSESDFTLLRLQGAYIKWGAPRFGSGATVSYALLTEARRDPDAINCKAMTRLEGLLSRAGLDMATFTERLTSALALWQSAADITFVRAASPETSDIVIGAQAEPRGVAYTNIQSEPVAGRSFARLGQATVCLNPMATWRAGGTADDTTRTFELSRVLAHEIGHAVGLDHPGSRGVLMAYSYQEELDSLTDGDIAGIVRLYGVRPQSGRTD</sequence>
<protein>
    <submittedName>
        <fullName evidence="7">Matrixin family metalloprotease</fullName>
    </submittedName>
</protein>
<evidence type="ECO:0000256" key="4">
    <source>
        <dbReference type="ARBA" id="ARBA00022833"/>
    </source>
</evidence>
<dbReference type="PRINTS" id="PR00138">
    <property type="entry name" value="MATRIXIN"/>
</dbReference>
<dbReference type="PANTHER" id="PTHR10201">
    <property type="entry name" value="MATRIX METALLOPROTEINASE"/>
    <property type="match status" value="1"/>
</dbReference>
<dbReference type="GO" id="GO:0008270">
    <property type="term" value="F:zinc ion binding"/>
    <property type="evidence" value="ECO:0007669"/>
    <property type="project" value="InterPro"/>
</dbReference>
<keyword evidence="5 7" id="KW-0482">Metalloprotease</keyword>